<feature type="transmembrane region" description="Helical" evidence="11">
    <location>
        <begin position="12"/>
        <end position="30"/>
    </location>
</feature>
<dbReference type="SUPFAM" id="SSF48264">
    <property type="entry name" value="Cytochrome P450"/>
    <property type="match status" value="1"/>
</dbReference>
<dbReference type="CDD" id="cd11065">
    <property type="entry name" value="CYP64-like"/>
    <property type="match status" value="1"/>
</dbReference>
<dbReference type="STRING" id="1884261.A0A5C3QSZ6"/>
<dbReference type="OrthoDB" id="2789670at2759"/>
<dbReference type="GO" id="GO:0005506">
    <property type="term" value="F:iron ion binding"/>
    <property type="evidence" value="ECO:0007669"/>
    <property type="project" value="InterPro"/>
</dbReference>
<reference evidence="12 13" key="1">
    <citation type="journal article" date="2019" name="Nat. Ecol. Evol.">
        <title>Megaphylogeny resolves global patterns of mushroom evolution.</title>
        <authorList>
            <person name="Varga T."/>
            <person name="Krizsan K."/>
            <person name="Foldi C."/>
            <person name="Dima B."/>
            <person name="Sanchez-Garcia M."/>
            <person name="Sanchez-Ramirez S."/>
            <person name="Szollosi G.J."/>
            <person name="Szarkandi J.G."/>
            <person name="Papp V."/>
            <person name="Albert L."/>
            <person name="Andreopoulos W."/>
            <person name="Angelini C."/>
            <person name="Antonin V."/>
            <person name="Barry K.W."/>
            <person name="Bougher N.L."/>
            <person name="Buchanan P."/>
            <person name="Buyck B."/>
            <person name="Bense V."/>
            <person name="Catcheside P."/>
            <person name="Chovatia M."/>
            <person name="Cooper J."/>
            <person name="Damon W."/>
            <person name="Desjardin D."/>
            <person name="Finy P."/>
            <person name="Geml J."/>
            <person name="Haridas S."/>
            <person name="Hughes K."/>
            <person name="Justo A."/>
            <person name="Karasinski D."/>
            <person name="Kautmanova I."/>
            <person name="Kiss B."/>
            <person name="Kocsube S."/>
            <person name="Kotiranta H."/>
            <person name="LaButti K.M."/>
            <person name="Lechner B.E."/>
            <person name="Liimatainen K."/>
            <person name="Lipzen A."/>
            <person name="Lukacs Z."/>
            <person name="Mihaltcheva S."/>
            <person name="Morgado L.N."/>
            <person name="Niskanen T."/>
            <person name="Noordeloos M.E."/>
            <person name="Ohm R.A."/>
            <person name="Ortiz-Santana B."/>
            <person name="Ovrebo C."/>
            <person name="Racz N."/>
            <person name="Riley R."/>
            <person name="Savchenko A."/>
            <person name="Shiryaev A."/>
            <person name="Soop K."/>
            <person name="Spirin V."/>
            <person name="Szebenyi C."/>
            <person name="Tomsovsky M."/>
            <person name="Tulloss R.E."/>
            <person name="Uehling J."/>
            <person name="Grigoriev I.V."/>
            <person name="Vagvolgyi C."/>
            <person name="Papp T."/>
            <person name="Martin F.M."/>
            <person name="Miettinen O."/>
            <person name="Hibbett D.S."/>
            <person name="Nagy L.G."/>
        </authorList>
    </citation>
    <scope>NUCLEOTIDE SEQUENCE [LARGE SCALE GENOMIC DNA]</scope>
    <source>
        <strain evidence="12 13">CBS 309.79</strain>
    </source>
</reference>
<name>A0A5C3QSZ6_9AGAR</name>
<dbReference type="Pfam" id="PF00067">
    <property type="entry name" value="p450"/>
    <property type="match status" value="1"/>
</dbReference>
<dbReference type="InterPro" id="IPR017972">
    <property type="entry name" value="Cyt_P450_CS"/>
</dbReference>
<feature type="binding site" description="axial binding residue" evidence="9">
    <location>
        <position position="425"/>
    </location>
    <ligand>
        <name>heme</name>
        <dbReference type="ChEBI" id="CHEBI:30413"/>
    </ligand>
    <ligandPart>
        <name>Fe</name>
        <dbReference type="ChEBI" id="CHEBI:18248"/>
    </ligandPart>
</feature>
<evidence type="ECO:0000256" key="7">
    <source>
        <dbReference type="ARBA" id="ARBA00023004"/>
    </source>
</evidence>
<protein>
    <submittedName>
        <fullName evidence="12">Cytochrome P450</fullName>
    </submittedName>
</protein>
<evidence type="ECO:0000256" key="1">
    <source>
        <dbReference type="ARBA" id="ARBA00001971"/>
    </source>
</evidence>
<keyword evidence="8 10" id="KW-0503">Monooxygenase</keyword>
<dbReference type="PANTHER" id="PTHR46300">
    <property type="entry name" value="P450, PUTATIVE (EUROFUNG)-RELATED-RELATED"/>
    <property type="match status" value="1"/>
</dbReference>
<evidence type="ECO:0000313" key="13">
    <source>
        <dbReference type="Proteomes" id="UP000305067"/>
    </source>
</evidence>
<keyword evidence="11" id="KW-0812">Transmembrane</keyword>
<evidence type="ECO:0000256" key="10">
    <source>
        <dbReference type="RuleBase" id="RU000461"/>
    </source>
</evidence>
<evidence type="ECO:0000313" key="12">
    <source>
        <dbReference type="EMBL" id="TFL03960.1"/>
    </source>
</evidence>
<evidence type="ECO:0000256" key="5">
    <source>
        <dbReference type="ARBA" id="ARBA00022723"/>
    </source>
</evidence>
<comment type="pathway">
    <text evidence="2">Secondary metabolite biosynthesis.</text>
</comment>
<keyword evidence="6 10" id="KW-0560">Oxidoreductase</keyword>
<dbReference type="GO" id="GO:0020037">
    <property type="term" value="F:heme binding"/>
    <property type="evidence" value="ECO:0007669"/>
    <property type="project" value="InterPro"/>
</dbReference>
<dbReference type="InterPro" id="IPR036396">
    <property type="entry name" value="Cyt_P450_sf"/>
</dbReference>
<dbReference type="PROSITE" id="PS00086">
    <property type="entry name" value="CYTOCHROME_P450"/>
    <property type="match status" value="1"/>
</dbReference>
<proteinExistence type="inferred from homology"/>
<keyword evidence="11" id="KW-1133">Transmembrane helix</keyword>
<evidence type="ECO:0000256" key="6">
    <source>
        <dbReference type="ARBA" id="ARBA00023002"/>
    </source>
</evidence>
<gene>
    <name evidence="12" type="ORF">BDV98DRAFT_563322</name>
</gene>
<keyword evidence="5 9" id="KW-0479">Metal-binding</keyword>
<keyword evidence="13" id="KW-1185">Reference proteome</keyword>
<comment type="cofactor">
    <cofactor evidence="1 9">
        <name>heme</name>
        <dbReference type="ChEBI" id="CHEBI:30413"/>
    </cofactor>
</comment>
<keyword evidence="7 9" id="KW-0408">Iron</keyword>
<organism evidence="12 13">
    <name type="scientific">Pterulicium gracile</name>
    <dbReference type="NCBI Taxonomy" id="1884261"/>
    <lineage>
        <taxon>Eukaryota</taxon>
        <taxon>Fungi</taxon>
        <taxon>Dikarya</taxon>
        <taxon>Basidiomycota</taxon>
        <taxon>Agaricomycotina</taxon>
        <taxon>Agaricomycetes</taxon>
        <taxon>Agaricomycetidae</taxon>
        <taxon>Agaricales</taxon>
        <taxon>Pleurotineae</taxon>
        <taxon>Pterulaceae</taxon>
        <taxon>Pterulicium</taxon>
    </lineage>
</organism>
<dbReference type="Gene3D" id="1.10.630.10">
    <property type="entry name" value="Cytochrome P450"/>
    <property type="match status" value="1"/>
</dbReference>
<dbReference type="InterPro" id="IPR001128">
    <property type="entry name" value="Cyt_P450"/>
</dbReference>
<accession>A0A5C3QSZ6</accession>
<evidence type="ECO:0000256" key="3">
    <source>
        <dbReference type="ARBA" id="ARBA00010617"/>
    </source>
</evidence>
<dbReference type="AlphaFoldDB" id="A0A5C3QSZ6"/>
<dbReference type="GO" id="GO:0004497">
    <property type="term" value="F:monooxygenase activity"/>
    <property type="evidence" value="ECO:0007669"/>
    <property type="project" value="UniProtKB-KW"/>
</dbReference>
<dbReference type="EMBL" id="ML178819">
    <property type="protein sequence ID" value="TFL03960.1"/>
    <property type="molecule type" value="Genomic_DNA"/>
</dbReference>
<evidence type="ECO:0000256" key="9">
    <source>
        <dbReference type="PIRSR" id="PIRSR602401-1"/>
    </source>
</evidence>
<dbReference type="PRINTS" id="PR00463">
    <property type="entry name" value="EP450I"/>
</dbReference>
<dbReference type="GO" id="GO:0016705">
    <property type="term" value="F:oxidoreductase activity, acting on paired donors, with incorporation or reduction of molecular oxygen"/>
    <property type="evidence" value="ECO:0007669"/>
    <property type="project" value="InterPro"/>
</dbReference>
<evidence type="ECO:0000256" key="11">
    <source>
        <dbReference type="SAM" id="Phobius"/>
    </source>
</evidence>
<sequence length="509" mass="57607">MEYLIKEFVQKANLYAAGVVLVAFLSLYLLRPGLTYPPGPRGWPVIGNLLDYPSEYEWLYWAKYKALYGPVSSTTILRKRILVLNTLEPCIELLDKRSANYSNRPRAPFAGEIVGWDKQLVMSPYGDHFRAMRKLAHKHFGTKAAVLIYHESQEVEARRLVAKLHVQGTEVTDLYKLLRSAIGSILMRMFHGYIPQEDGDPLITLNETAVGEFYEANKPGVWLVDSFPILKHMPAWLPGGGFQRIGQKYRKTNVDQTEMAYKFVLDEIQYKRALPSFASAALESDSMSPDEQHALKYIAAALYGGGLNPALATASTFFLAMILFPEVQVKAQEELDRVIGPSCLPEIHRWHTVLPLGIPRCPVEGDVYQGYDIPKETLVLSNYWQIAHDPINYDSPMDFNPDRFLGQTNAIAPNKYIFGFGRRRCPGMEVTGDTLFVIMATVLSVFRLRNWKDADGKEHPPKAEFLPGIVTHPKPFQFLAEPRSSEARQLLEMLHSDSADKIEQSQLRG</sequence>
<dbReference type="InterPro" id="IPR002401">
    <property type="entry name" value="Cyt_P450_E_grp-I"/>
</dbReference>
<evidence type="ECO:0000256" key="8">
    <source>
        <dbReference type="ARBA" id="ARBA00023033"/>
    </source>
</evidence>
<dbReference type="PANTHER" id="PTHR46300:SF7">
    <property type="entry name" value="P450, PUTATIVE (EUROFUNG)-RELATED"/>
    <property type="match status" value="1"/>
</dbReference>
<comment type="similarity">
    <text evidence="3 10">Belongs to the cytochrome P450 family.</text>
</comment>
<keyword evidence="11" id="KW-0472">Membrane</keyword>
<evidence type="ECO:0000256" key="4">
    <source>
        <dbReference type="ARBA" id="ARBA00022617"/>
    </source>
</evidence>
<evidence type="ECO:0000256" key="2">
    <source>
        <dbReference type="ARBA" id="ARBA00005179"/>
    </source>
</evidence>
<dbReference type="InterPro" id="IPR050364">
    <property type="entry name" value="Cytochrome_P450_fung"/>
</dbReference>
<keyword evidence="4 9" id="KW-0349">Heme</keyword>
<dbReference type="Proteomes" id="UP000305067">
    <property type="component" value="Unassembled WGS sequence"/>
</dbReference>